<dbReference type="EMBL" id="LECW02000015">
    <property type="protein sequence ID" value="KRT93924.1"/>
    <property type="molecule type" value="Genomic_DNA"/>
</dbReference>
<dbReference type="SUPFAM" id="SSF160631">
    <property type="entry name" value="SMI1/KNR4-like"/>
    <property type="match status" value="1"/>
</dbReference>
<dbReference type="InterPro" id="IPR018958">
    <property type="entry name" value="Knr4/Smi1-like_dom"/>
</dbReference>
<dbReference type="SMART" id="SM00860">
    <property type="entry name" value="SMI1_KNR4"/>
    <property type="match status" value="1"/>
</dbReference>
<evidence type="ECO:0000313" key="4">
    <source>
        <dbReference type="Proteomes" id="UP000036168"/>
    </source>
</evidence>
<feature type="domain" description="Knr4/Smi1-like" evidence="1">
    <location>
        <begin position="15"/>
        <end position="125"/>
    </location>
</feature>
<dbReference type="Proteomes" id="UP000036168">
    <property type="component" value="Unassembled WGS sequence"/>
</dbReference>
<dbReference type="EMBL" id="JARRTL010000009">
    <property type="protein sequence ID" value="MEC0485176.1"/>
    <property type="molecule type" value="Genomic_DNA"/>
</dbReference>
<evidence type="ECO:0000313" key="3">
    <source>
        <dbReference type="EMBL" id="MEC0485176.1"/>
    </source>
</evidence>
<dbReference type="RefSeq" id="WP_048354776.1">
    <property type="nucleotide sequence ID" value="NZ_CP023481.1"/>
</dbReference>
<reference evidence="2 4" key="1">
    <citation type="journal article" date="2015" name="Int. J. Syst. Evol. Microbiol.">
        <title>Bacillus glycinifermentans sp. nov., isolated from fermented soybean paste.</title>
        <authorList>
            <person name="Kim S.J."/>
            <person name="Dunlap C.A."/>
            <person name="Kwon S.W."/>
            <person name="Rooney A.P."/>
        </authorList>
    </citation>
    <scope>NUCLEOTIDE SEQUENCE [LARGE SCALE GENOMIC DNA]</scope>
    <source>
        <strain evidence="2 4">GO-13</strain>
    </source>
</reference>
<dbReference type="OrthoDB" id="1739659at2"/>
<dbReference type="Gene3D" id="3.40.1580.10">
    <property type="entry name" value="SMI1/KNR4-like"/>
    <property type="match status" value="1"/>
</dbReference>
<reference evidence="2" key="2">
    <citation type="submission" date="2015-10" db="EMBL/GenBank/DDBJ databases">
        <authorList>
            <person name="Gilbert D.G."/>
        </authorList>
    </citation>
    <scope>NUCLEOTIDE SEQUENCE</scope>
    <source>
        <strain evidence="2">GO-13</strain>
    </source>
</reference>
<dbReference type="Pfam" id="PF09346">
    <property type="entry name" value="SMI1_KNR4"/>
    <property type="match status" value="1"/>
</dbReference>
<proteinExistence type="predicted"/>
<dbReference type="InterPro" id="IPR037883">
    <property type="entry name" value="Knr4/Smi1-like_sf"/>
</dbReference>
<evidence type="ECO:0000313" key="2">
    <source>
        <dbReference type="EMBL" id="KRT93924.1"/>
    </source>
</evidence>
<name>A0A0T6BQN0_9BACI</name>
<accession>A0A0T6BQN0</accession>
<dbReference type="AlphaFoldDB" id="A0A0T6BQN0"/>
<organism evidence="2 4">
    <name type="scientific">Bacillus glycinifermentans</name>
    <dbReference type="NCBI Taxonomy" id="1664069"/>
    <lineage>
        <taxon>Bacteria</taxon>
        <taxon>Bacillati</taxon>
        <taxon>Bacillota</taxon>
        <taxon>Bacilli</taxon>
        <taxon>Bacillales</taxon>
        <taxon>Bacillaceae</taxon>
        <taxon>Bacillus</taxon>
    </lineage>
</organism>
<sequence length="220" mass="24070">MIDLSMVSDLIKNKPASETEIQESEDILQAKLPNVYKDLLRNTNGFSIGGGVAIYGTEDIVERNETWEVDEYARGYVSIGDDGGGNVFLMLQNEKETEVLIVDSGDMDPSHATVITSDFIEWVNSGCIISESEQKTISEPPDTCNIVLAKTPNGGLKDLIRIKNVLGTEISTADLLKGSKNPPYLLMGRFPYGKAKKLIEKLGPIGTVLSIEPIVKDNKH</sequence>
<keyword evidence="5" id="KW-1185">Reference proteome</keyword>
<gene>
    <name evidence="2" type="ORF">AB447_216365</name>
    <name evidence="3" type="ORF">P8828_10070</name>
</gene>
<protein>
    <submittedName>
        <fullName evidence="2">1,3-beta-glucan synthase regulator</fullName>
    </submittedName>
    <submittedName>
        <fullName evidence="3">SMI1/KNR4 family protein</fullName>
    </submittedName>
</protein>
<evidence type="ECO:0000259" key="1">
    <source>
        <dbReference type="SMART" id="SM00860"/>
    </source>
</evidence>
<reference evidence="3 5" key="3">
    <citation type="submission" date="2023-03" db="EMBL/GenBank/DDBJ databases">
        <title>Agriculturally important microbes genome sequencing.</title>
        <authorList>
            <person name="Dunlap C."/>
        </authorList>
    </citation>
    <scope>NUCLEOTIDE SEQUENCE [LARGE SCALE GENOMIC DNA]</scope>
    <source>
        <strain evidence="3 5">CBP-3203</strain>
    </source>
</reference>
<evidence type="ECO:0000313" key="5">
    <source>
        <dbReference type="Proteomes" id="UP001341297"/>
    </source>
</evidence>
<dbReference type="Proteomes" id="UP001341297">
    <property type="component" value="Unassembled WGS sequence"/>
</dbReference>
<comment type="caution">
    <text evidence="2">The sequence shown here is derived from an EMBL/GenBank/DDBJ whole genome shotgun (WGS) entry which is preliminary data.</text>
</comment>